<dbReference type="EMBL" id="LWMU01000050">
    <property type="protein sequence ID" value="KZX13404.1"/>
    <property type="molecule type" value="Genomic_DNA"/>
</dbReference>
<dbReference type="PATRIC" id="fig|66851.6.peg.699"/>
<feature type="domain" description="HTH marR-type" evidence="4">
    <location>
        <begin position="11"/>
        <end position="144"/>
    </location>
</feature>
<dbReference type="SUPFAM" id="SSF46785">
    <property type="entry name" value="Winged helix' DNA-binding domain"/>
    <property type="match status" value="1"/>
</dbReference>
<evidence type="ECO:0000256" key="2">
    <source>
        <dbReference type="ARBA" id="ARBA00023125"/>
    </source>
</evidence>
<dbReference type="InterPro" id="IPR036390">
    <property type="entry name" value="WH_DNA-bd_sf"/>
</dbReference>
<evidence type="ECO:0000256" key="1">
    <source>
        <dbReference type="ARBA" id="ARBA00023015"/>
    </source>
</evidence>
<evidence type="ECO:0000259" key="4">
    <source>
        <dbReference type="PROSITE" id="PS50995"/>
    </source>
</evidence>
<reference evidence="6" key="1">
    <citation type="journal article" date="2016" name="Genome Announc.">
        <title>Draft Genome Sequences of Methanobrevibacter curvatus DSM11111, Methanobrevibacter cuticularis DSM11139, Methanobrevibacter filiformis DSM11501, and Methanobrevibacter oralis DSM7256.</title>
        <authorList>
            <person name="Poehlein A."/>
            <person name="Seedorf H."/>
        </authorList>
    </citation>
    <scope>NUCLEOTIDE SEQUENCE [LARGE SCALE GENOMIC DNA]</scope>
    <source>
        <strain evidence="6">DSM 7256 / JCM 30027 / ZR</strain>
    </source>
</reference>
<evidence type="ECO:0000313" key="5">
    <source>
        <dbReference type="EMBL" id="KZX13404.1"/>
    </source>
</evidence>
<dbReference type="PANTHER" id="PTHR42756:SF1">
    <property type="entry name" value="TRANSCRIPTIONAL REPRESSOR OF EMRAB OPERON"/>
    <property type="match status" value="1"/>
</dbReference>
<evidence type="ECO:0000256" key="3">
    <source>
        <dbReference type="ARBA" id="ARBA00023163"/>
    </source>
</evidence>
<dbReference type="RefSeq" id="WP_042693393.1">
    <property type="nucleotide sequence ID" value="NZ_CABMAB010000021.1"/>
</dbReference>
<keyword evidence="2" id="KW-0238">DNA-binding</keyword>
<dbReference type="STRING" id="66851.MBORA_06320"/>
<dbReference type="GO" id="GO:0003700">
    <property type="term" value="F:DNA-binding transcription factor activity"/>
    <property type="evidence" value="ECO:0007669"/>
    <property type="project" value="InterPro"/>
</dbReference>
<dbReference type="Pfam" id="PF12802">
    <property type="entry name" value="MarR_2"/>
    <property type="match status" value="1"/>
</dbReference>
<name>A0A166BIM3_METOA</name>
<dbReference type="Proteomes" id="UP000077428">
    <property type="component" value="Unassembled WGS sequence"/>
</dbReference>
<gene>
    <name evidence="5" type="ORF">MBORA_06320</name>
</gene>
<accession>A0A166BIM3</accession>
<keyword evidence="3" id="KW-0804">Transcription</keyword>
<dbReference type="Gene3D" id="1.10.10.10">
    <property type="entry name" value="Winged helix-like DNA-binding domain superfamily/Winged helix DNA-binding domain"/>
    <property type="match status" value="1"/>
</dbReference>
<dbReference type="OrthoDB" id="10712at2157"/>
<dbReference type="PROSITE" id="PS50995">
    <property type="entry name" value="HTH_MARR_2"/>
    <property type="match status" value="1"/>
</dbReference>
<protein>
    <submittedName>
        <fullName evidence="5">MarR family protein</fullName>
    </submittedName>
</protein>
<keyword evidence="1" id="KW-0805">Transcription regulation</keyword>
<keyword evidence="6" id="KW-1185">Reference proteome</keyword>
<sequence>MISYDDIIEESPFILNNLISLLKTHDFYIEYYINNFTDISPSQYYMFMCLYYDLGWNQSDIAKACFMDRSGVSRAFKEFEEKDLIIREVDEKNKRAYKMALTDKGIKTAKFLEGKEIEWDEMICEDLDKNRAEVLKLLSDLSLKSLKFNRKKFKY</sequence>
<dbReference type="AlphaFoldDB" id="A0A166BIM3"/>
<dbReference type="GO" id="GO:0003677">
    <property type="term" value="F:DNA binding"/>
    <property type="evidence" value="ECO:0007669"/>
    <property type="project" value="UniProtKB-KW"/>
</dbReference>
<evidence type="ECO:0000313" key="6">
    <source>
        <dbReference type="Proteomes" id="UP000077428"/>
    </source>
</evidence>
<dbReference type="PANTHER" id="PTHR42756">
    <property type="entry name" value="TRANSCRIPTIONAL REGULATOR, MARR"/>
    <property type="match status" value="1"/>
</dbReference>
<proteinExistence type="predicted"/>
<dbReference type="InterPro" id="IPR000835">
    <property type="entry name" value="HTH_MarR-typ"/>
</dbReference>
<comment type="caution">
    <text evidence="5">The sequence shown here is derived from an EMBL/GenBank/DDBJ whole genome shotgun (WGS) entry which is preliminary data.</text>
</comment>
<dbReference type="SMART" id="SM00347">
    <property type="entry name" value="HTH_MARR"/>
    <property type="match status" value="1"/>
</dbReference>
<organism evidence="5 6">
    <name type="scientific">Methanobrevibacter oralis</name>
    <dbReference type="NCBI Taxonomy" id="66851"/>
    <lineage>
        <taxon>Archaea</taxon>
        <taxon>Methanobacteriati</taxon>
        <taxon>Methanobacteriota</taxon>
        <taxon>Methanomada group</taxon>
        <taxon>Methanobacteria</taxon>
        <taxon>Methanobacteriales</taxon>
        <taxon>Methanobacteriaceae</taxon>
        <taxon>Methanobrevibacter</taxon>
    </lineage>
</organism>
<dbReference type="InterPro" id="IPR036388">
    <property type="entry name" value="WH-like_DNA-bd_sf"/>
</dbReference>